<comment type="cofactor">
    <cofactor evidence="13">
        <name>Ca(2+)</name>
        <dbReference type="ChEBI" id="CHEBI:29108"/>
    </cofactor>
    <text evidence="13">Binds 1 Ca(2+) ion per subunit.</text>
</comment>
<evidence type="ECO:0000256" key="16">
    <source>
        <dbReference type="RuleBase" id="RU361236"/>
    </source>
</evidence>
<evidence type="ECO:0000313" key="18">
    <source>
        <dbReference type="Ensembl" id="ENSSHAP00000022911.1"/>
    </source>
</evidence>
<dbReference type="InterPro" id="IPR016090">
    <property type="entry name" value="PLA2-like_dom"/>
</dbReference>
<comment type="catalytic activity">
    <reaction evidence="11">
        <text>1-hexadecanoyl-2-(9Z-octadecenoyl)-sn-glycero-3-phosphoethanolamine + H2O = 1-hexadecanoyl-sn-glycero-3-phosphoethanolamine + (9Z)-octadecenoate + H(+)</text>
        <dbReference type="Rhea" id="RHEA:40911"/>
        <dbReference type="ChEBI" id="CHEBI:15377"/>
        <dbReference type="ChEBI" id="CHEBI:15378"/>
        <dbReference type="ChEBI" id="CHEBI:30823"/>
        <dbReference type="ChEBI" id="CHEBI:73004"/>
        <dbReference type="ChEBI" id="CHEBI:73007"/>
    </reaction>
    <physiologicalReaction direction="left-to-right" evidence="11">
        <dbReference type="Rhea" id="RHEA:40912"/>
    </physiologicalReaction>
</comment>
<comment type="subcellular location">
    <subcellularLocation>
        <location evidence="1">Mitochondrion outer membrane</location>
        <topology evidence="1">Peripheral membrane protein</topology>
    </subcellularLocation>
    <subcellularLocation>
        <location evidence="2 16">Secreted</location>
    </subcellularLocation>
</comment>
<evidence type="ECO:0000256" key="1">
    <source>
        <dbReference type="ARBA" id="ARBA00004450"/>
    </source>
</evidence>
<proteinExistence type="inferred from homology"/>
<keyword evidence="6 14" id="KW-1015">Disulfide bond</keyword>
<evidence type="ECO:0000256" key="10">
    <source>
        <dbReference type="ARBA" id="ARBA00048541"/>
    </source>
</evidence>
<evidence type="ECO:0000256" key="5">
    <source>
        <dbReference type="ARBA" id="ARBA00022638"/>
    </source>
</evidence>
<evidence type="ECO:0000256" key="11">
    <source>
        <dbReference type="ARBA" id="ARBA00048613"/>
    </source>
</evidence>
<evidence type="ECO:0000256" key="9">
    <source>
        <dbReference type="ARBA" id="ARBA00048080"/>
    </source>
</evidence>
<keyword evidence="5" id="KW-0081">Bacteriolytic enzyme</keyword>
<dbReference type="GO" id="GO:0005576">
    <property type="term" value="C:extracellular region"/>
    <property type="evidence" value="ECO:0007669"/>
    <property type="project" value="UniProtKB-SubCell"/>
</dbReference>
<dbReference type="InParanoid" id="A0A7N4NGN7"/>
<feature type="domain" description="Phospholipase A2-like central" evidence="17">
    <location>
        <begin position="39"/>
        <end position="136"/>
    </location>
</feature>
<evidence type="ECO:0000256" key="15">
    <source>
        <dbReference type="RuleBase" id="RU003654"/>
    </source>
</evidence>
<dbReference type="InterPro" id="IPR036444">
    <property type="entry name" value="PLipase_A2_dom_sf"/>
</dbReference>
<dbReference type="GO" id="GO:0005509">
    <property type="term" value="F:calcium ion binding"/>
    <property type="evidence" value="ECO:0007669"/>
    <property type="project" value="InterPro"/>
</dbReference>
<evidence type="ECO:0000256" key="14">
    <source>
        <dbReference type="PIRSR" id="PIRSR601211-3"/>
    </source>
</evidence>
<dbReference type="Gene3D" id="1.20.90.10">
    <property type="entry name" value="Phospholipase A2 domain"/>
    <property type="match status" value="1"/>
</dbReference>
<dbReference type="InterPro" id="IPR033113">
    <property type="entry name" value="PLA2_histidine"/>
</dbReference>
<accession>A0A7N4NGN7</accession>
<evidence type="ECO:0000256" key="8">
    <source>
        <dbReference type="ARBA" id="ARBA00036775"/>
    </source>
</evidence>
<dbReference type="AlphaFoldDB" id="A0A7N4NGN7"/>
<evidence type="ECO:0000259" key="17">
    <source>
        <dbReference type="SMART" id="SM00085"/>
    </source>
</evidence>
<comment type="catalytic activity">
    <reaction evidence="9">
        <text>1,2-dihexadecanoyl-sn-glycero-3-phospho-(1'-sn-glycerol) + H2O = 1-hexadecanoyl-sn-glycero-3-phospho-(1'-sn-glycerol) + hexadecanoate + H(+)</text>
        <dbReference type="Rhea" id="RHEA:45472"/>
        <dbReference type="ChEBI" id="CHEBI:7896"/>
        <dbReference type="ChEBI" id="CHEBI:15377"/>
        <dbReference type="ChEBI" id="CHEBI:15378"/>
        <dbReference type="ChEBI" id="CHEBI:72829"/>
        <dbReference type="ChEBI" id="CHEBI:75158"/>
    </reaction>
    <physiologicalReaction direction="left-to-right" evidence="9">
        <dbReference type="Rhea" id="RHEA:45473"/>
    </physiologicalReaction>
</comment>
<dbReference type="CDD" id="cd00125">
    <property type="entry name" value="PLA2c"/>
    <property type="match status" value="1"/>
</dbReference>
<comment type="catalytic activity">
    <reaction evidence="16">
        <text>a 1,2-diacyl-sn-glycero-3-phosphocholine + H2O = a 1-acyl-sn-glycero-3-phosphocholine + a fatty acid + H(+)</text>
        <dbReference type="Rhea" id="RHEA:15801"/>
        <dbReference type="ChEBI" id="CHEBI:15377"/>
        <dbReference type="ChEBI" id="CHEBI:15378"/>
        <dbReference type="ChEBI" id="CHEBI:28868"/>
        <dbReference type="ChEBI" id="CHEBI:57643"/>
        <dbReference type="ChEBI" id="CHEBI:58168"/>
        <dbReference type="EC" id="3.1.1.4"/>
    </reaction>
</comment>
<keyword evidence="4 16" id="KW-0964">Secreted</keyword>
<dbReference type="GO" id="GO:0005741">
    <property type="term" value="C:mitochondrial outer membrane"/>
    <property type="evidence" value="ECO:0007669"/>
    <property type="project" value="UniProtKB-SubCell"/>
</dbReference>
<comment type="catalytic activity">
    <reaction evidence="7">
        <text>1-hexadecanoyl-2-(4Z,7Z,10Z,13Z,16Z,19Z-docosahexaenoyl)-sn-glycero-3-phosphocholine + H2O = (4Z,7Z,10Z,13Z,16Z,19Z)-docosahexaenoate + 1-hexadecanoyl-sn-glycero-3-phosphocholine + H(+)</text>
        <dbReference type="Rhea" id="RHEA:41231"/>
        <dbReference type="ChEBI" id="CHEBI:15377"/>
        <dbReference type="ChEBI" id="CHEBI:15378"/>
        <dbReference type="ChEBI" id="CHEBI:72998"/>
        <dbReference type="ChEBI" id="CHEBI:74963"/>
        <dbReference type="ChEBI" id="CHEBI:77016"/>
    </reaction>
    <physiologicalReaction direction="left-to-right" evidence="7">
        <dbReference type="Rhea" id="RHEA:41232"/>
    </physiologicalReaction>
</comment>
<comment type="catalytic activity">
    <reaction evidence="12">
        <text>1-hexadecanoyl-2-(9Z-octadecenoyl)-sn-glycero-3-phosphoglycerol + H2O = 1-hexadecanoyl-sn-glycero-3-phosphoglycerol + (9Z)-octadecenoate + H(+)</text>
        <dbReference type="Rhea" id="RHEA:44524"/>
        <dbReference type="ChEBI" id="CHEBI:15377"/>
        <dbReference type="ChEBI" id="CHEBI:15378"/>
        <dbReference type="ChEBI" id="CHEBI:30823"/>
        <dbReference type="ChEBI" id="CHEBI:84472"/>
        <dbReference type="ChEBI" id="CHEBI:84475"/>
    </reaction>
    <physiologicalReaction direction="left-to-right" evidence="12">
        <dbReference type="Rhea" id="RHEA:44525"/>
    </physiologicalReaction>
</comment>
<dbReference type="InterPro" id="IPR001211">
    <property type="entry name" value="PLA2"/>
</dbReference>
<dbReference type="Ensembl" id="ENSSHAT00000050615.1">
    <property type="protein sequence ID" value="ENSSHAP00000022911.1"/>
    <property type="gene ID" value="ENSSHAG00000013358.2"/>
</dbReference>
<dbReference type="PRINTS" id="PR00389">
    <property type="entry name" value="PHPHLIPASEA2"/>
</dbReference>
<evidence type="ECO:0000256" key="13">
    <source>
        <dbReference type="PIRSR" id="PIRSR601211-2"/>
    </source>
</evidence>
<dbReference type="PANTHER" id="PTHR11716">
    <property type="entry name" value="PHOSPHOLIPASE A2 FAMILY MEMBER"/>
    <property type="match status" value="1"/>
</dbReference>
<keyword evidence="13" id="KW-0479">Metal-binding</keyword>
<comment type="catalytic activity">
    <reaction evidence="10">
        <text>1-hexadecanoyl-2-(5Z,8Z,11Z,14Z-eicosatetraenoyl)-sn-glycero-3-phosphoethanolamine + H2O = 1-hexadecanoyl-sn-glycero-3-phosphoethanolamine + (5Z,8Z,11Z,14Z)-eicosatetraenoate + H(+)</text>
        <dbReference type="Rhea" id="RHEA:40431"/>
        <dbReference type="ChEBI" id="CHEBI:15377"/>
        <dbReference type="ChEBI" id="CHEBI:15378"/>
        <dbReference type="ChEBI" id="CHEBI:32395"/>
        <dbReference type="ChEBI" id="CHEBI:73004"/>
        <dbReference type="ChEBI" id="CHEBI:73009"/>
    </reaction>
    <physiologicalReaction direction="left-to-right" evidence="10">
        <dbReference type="Rhea" id="RHEA:40432"/>
    </physiologicalReaction>
</comment>
<reference evidence="18 19" key="1">
    <citation type="journal article" date="2011" name="Proc. Natl. Acad. Sci. U.S.A.">
        <title>Genetic diversity and population structure of the endangered marsupial Sarcophilus harrisii (Tasmanian devil).</title>
        <authorList>
            <person name="Miller W."/>
            <person name="Hayes V.M."/>
            <person name="Ratan A."/>
            <person name="Petersen D.C."/>
            <person name="Wittekindt N.E."/>
            <person name="Miller J."/>
            <person name="Walenz B."/>
            <person name="Knight J."/>
            <person name="Qi J."/>
            <person name="Zhao F."/>
            <person name="Wang Q."/>
            <person name="Bedoya-Reina O.C."/>
            <person name="Katiyar N."/>
            <person name="Tomsho L.P."/>
            <person name="Kasson L.M."/>
            <person name="Hardie R.A."/>
            <person name="Woodbridge P."/>
            <person name="Tindall E.A."/>
            <person name="Bertelsen M.F."/>
            <person name="Dixon D."/>
            <person name="Pyecroft S."/>
            <person name="Helgen K.M."/>
            <person name="Lesk A.M."/>
            <person name="Pringle T.H."/>
            <person name="Patterson N."/>
            <person name="Zhang Y."/>
            <person name="Kreiss A."/>
            <person name="Woods G.M."/>
            <person name="Jones M.E."/>
            <person name="Schuster S.C."/>
        </authorList>
    </citation>
    <scope>NUCLEOTIDE SEQUENCE [LARGE SCALE GENOMIC DNA]</scope>
</reference>
<comment type="similarity">
    <text evidence="3 15">Belongs to the phospholipase A2 family.</text>
</comment>
<sequence>MKGGKGQTKAMVESKVRRMITSYWGPLISLAGLTEIQGNLLQFQNMIGKLTGKNALADYGFYGCHCGLGGKGTPKDATDRCCSTHDCCYLKLVNKGCKPKTQSYNYKYQSGSITCGEITHYNEAPLGIPDVEKPHMVSGRAVLLDSLETRAAFSPQTRGFLGGRGRHPIKGFSLAGERQRYK</sequence>
<keyword evidence="19" id="KW-1185">Reference proteome</keyword>
<dbReference type="GO" id="GO:0005543">
    <property type="term" value="F:phospholipid binding"/>
    <property type="evidence" value="ECO:0007669"/>
    <property type="project" value="TreeGrafter"/>
</dbReference>
<feature type="binding site" evidence="13">
    <location>
        <position position="86"/>
    </location>
    <ligand>
        <name>Ca(2+)</name>
        <dbReference type="ChEBI" id="CHEBI:29108"/>
    </ligand>
</feature>
<name>A0A7N4NGN7_SARHA</name>
<keyword evidence="13 16" id="KW-0106">Calcium</keyword>
<dbReference type="GO" id="GO:0031640">
    <property type="term" value="P:killing of cells of another organism"/>
    <property type="evidence" value="ECO:0007669"/>
    <property type="project" value="UniProtKB-KW"/>
</dbReference>
<evidence type="ECO:0000256" key="3">
    <source>
        <dbReference type="ARBA" id="ARBA00007056"/>
    </source>
</evidence>
<feature type="disulfide bond" evidence="14">
    <location>
        <begin position="66"/>
        <end position="82"/>
    </location>
</feature>
<dbReference type="GO" id="GO:0016042">
    <property type="term" value="P:lipid catabolic process"/>
    <property type="evidence" value="ECO:0007669"/>
    <property type="project" value="InterPro"/>
</dbReference>
<keyword evidence="16" id="KW-0378">Hydrolase</keyword>
<dbReference type="GO" id="GO:0042742">
    <property type="term" value="P:defense response to bacterium"/>
    <property type="evidence" value="ECO:0007669"/>
    <property type="project" value="UniProtKB-KW"/>
</dbReference>
<dbReference type="GO" id="GO:0050482">
    <property type="term" value="P:arachidonate secretion"/>
    <property type="evidence" value="ECO:0007669"/>
    <property type="project" value="InterPro"/>
</dbReference>
<protein>
    <recommendedName>
        <fullName evidence="16">Phospholipase A2</fullName>
        <ecNumber evidence="16">3.1.1.4</ecNumber>
    </recommendedName>
</protein>
<keyword evidence="5" id="KW-0929">Antimicrobial</keyword>
<evidence type="ECO:0000256" key="2">
    <source>
        <dbReference type="ARBA" id="ARBA00004613"/>
    </source>
</evidence>
<feature type="binding site" evidence="13">
    <location>
        <position position="67"/>
    </location>
    <ligand>
        <name>Ca(2+)</name>
        <dbReference type="ChEBI" id="CHEBI:29108"/>
    </ligand>
</feature>
<dbReference type="SUPFAM" id="SSF48619">
    <property type="entry name" value="Phospholipase A2, PLA2"/>
    <property type="match status" value="1"/>
</dbReference>
<dbReference type="SMART" id="SM00085">
    <property type="entry name" value="PA2c"/>
    <property type="match status" value="1"/>
</dbReference>
<dbReference type="GeneTree" id="ENSGT00940000155096"/>
<organism evidence="18 19">
    <name type="scientific">Sarcophilus harrisii</name>
    <name type="common">Tasmanian devil</name>
    <name type="synonym">Sarcophilus laniarius</name>
    <dbReference type="NCBI Taxonomy" id="9305"/>
    <lineage>
        <taxon>Eukaryota</taxon>
        <taxon>Metazoa</taxon>
        <taxon>Chordata</taxon>
        <taxon>Craniata</taxon>
        <taxon>Vertebrata</taxon>
        <taxon>Euteleostomi</taxon>
        <taxon>Mammalia</taxon>
        <taxon>Metatheria</taxon>
        <taxon>Dasyuromorphia</taxon>
        <taxon>Dasyuridae</taxon>
        <taxon>Sarcophilus</taxon>
    </lineage>
</organism>
<dbReference type="EC" id="3.1.1.4" evidence="16"/>
<dbReference type="Pfam" id="PF00068">
    <property type="entry name" value="Phospholip_A2_1"/>
    <property type="match status" value="1"/>
</dbReference>
<keyword evidence="16" id="KW-0443">Lipid metabolism</keyword>
<dbReference type="GO" id="GO:0006644">
    <property type="term" value="P:phospholipid metabolic process"/>
    <property type="evidence" value="ECO:0007669"/>
    <property type="project" value="InterPro"/>
</dbReference>
<comment type="catalytic activity">
    <reaction evidence="8">
        <text>a 1,2-diacyl-sn-glycero-3-phosphoethanolamine + H2O = a 1-acyl-sn-glycero-3-phosphoethanolamine + a fatty acid + H(+)</text>
        <dbReference type="Rhea" id="RHEA:44604"/>
        <dbReference type="ChEBI" id="CHEBI:15377"/>
        <dbReference type="ChEBI" id="CHEBI:15378"/>
        <dbReference type="ChEBI" id="CHEBI:28868"/>
        <dbReference type="ChEBI" id="CHEBI:64381"/>
        <dbReference type="ChEBI" id="CHEBI:64612"/>
    </reaction>
    <physiologicalReaction direction="left-to-right" evidence="8">
        <dbReference type="Rhea" id="RHEA:44605"/>
    </physiologicalReaction>
</comment>
<evidence type="ECO:0000256" key="12">
    <source>
        <dbReference type="ARBA" id="ARBA00049282"/>
    </source>
</evidence>
<dbReference type="PANTHER" id="PTHR11716:SF9">
    <property type="entry name" value="PHOSPHOLIPASE A2, MEMBRANE ASSOCIATED"/>
    <property type="match status" value="1"/>
</dbReference>
<reference evidence="18" key="3">
    <citation type="submission" date="2025-09" db="UniProtKB">
        <authorList>
            <consortium name="Ensembl"/>
        </authorList>
    </citation>
    <scope>IDENTIFICATION</scope>
</reference>
<evidence type="ECO:0000256" key="6">
    <source>
        <dbReference type="ARBA" id="ARBA00023157"/>
    </source>
</evidence>
<dbReference type="Proteomes" id="UP000007648">
    <property type="component" value="Unassembled WGS sequence"/>
</dbReference>
<gene>
    <name evidence="18" type="primary">LOC100931218</name>
</gene>
<reference evidence="18" key="2">
    <citation type="submission" date="2025-08" db="UniProtKB">
        <authorList>
            <consortium name="Ensembl"/>
        </authorList>
    </citation>
    <scope>IDENTIFICATION</scope>
</reference>
<dbReference type="GO" id="GO:0047498">
    <property type="term" value="F:calcium-dependent phospholipase A2 activity"/>
    <property type="evidence" value="ECO:0007669"/>
    <property type="project" value="TreeGrafter"/>
</dbReference>
<dbReference type="GO" id="GO:0042130">
    <property type="term" value="P:negative regulation of T cell proliferation"/>
    <property type="evidence" value="ECO:0007669"/>
    <property type="project" value="TreeGrafter"/>
</dbReference>
<evidence type="ECO:0000313" key="19">
    <source>
        <dbReference type="Proteomes" id="UP000007648"/>
    </source>
</evidence>
<evidence type="ECO:0000256" key="4">
    <source>
        <dbReference type="ARBA" id="ARBA00022525"/>
    </source>
</evidence>
<dbReference type="PROSITE" id="PS00118">
    <property type="entry name" value="PA2_HIS"/>
    <property type="match status" value="1"/>
</dbReference>
<evidence type="ECO:0000256" key="7">
    <source>
        <dbReference type="ARBA" id="ARBA00036719"/>
    </source>
</evidence>
<feature type="binding site" evidence="13">
    <location>
        <position position="69"/>
    </location>
    <ligand>
        <name>Ca(2+)</name>
        <dbReference type="ChEBI" id="CHEBI:29108"/>
    </ligand>
</feature>